<dbReference type="SUPFAM" id="SSF47090">
    <property type="entry name" value="PGBD-like"/>
    <property type="match status" value="1"/>
</dbReference>
<comment type="caution">
    <text evidence="3">The sequence shown here is derived from an EMBL/GenBank/DDBJ whole genome shotgun (WGS) entry which is preliminary data.</text>
</comment>
<dbReference type="InterPro" id="IPR036366">
    <property type="entry name" value="PGBDSf"/>
</dbReference>
<feature type="compositionally biased region" description="Low complexity" evidence="1">
    <location>
        <begin position="178"/>
        <end position="208"/>
    </location>
</feature>
<gene>
    <name evidence="3" type="ORF">GR170_15340</name>
</gene>
<proteinExistence type="predicted"/>
<dbReference type="Gene3D" id="1.10.101.10">
    <property type="entry name" value="PGBD-like superfamily/PGBD"/>
    <property type="match status" value="1"/>
</dbReference>
<reference evidence="3 4" key="1">
    <citation type="submission" date="2019-12" db="EMBL/GenBank/DDBJ databases">
        <authorList>
            <person name="Li M."/>
        </authorList>
    </citation>
    <scope>NUCLEOTIDE SEQUENCE [LARGE SCALE GENOMIC DNA]</scope>
    <source>
        <strain evidence="3 4">GBMRC 2024</strain>
    </source>
</reference>
<organism evidence="3 4">
    <name type="scientific">Pseudooceanicola albus</name>
    <dbReference type="NCBI Taxonomy" id="2692189"/>
    <lineage>
        <taxon>Bacteria</taxon>
        <taxon>Pseudomonadati</taxon>
        <taxon>Pseudomonadota</taxon>
        <taxon>Alphaproteobacteria</taxon>
        <taxon>Rhodobacterales</taxon>
        <taxon>Paracoccaceae</taxon>
        <taxon>Pseudooceanicola</taxon>
    </lineage>
</organism>
<feature type="chain" id="PRO_5026741964" description="Peptidoglycan binding-like domain-containing protein" evidence="2">
    <location>
        <begin position="26"/>
        <end position="289"/>
    </location>
</feature>
<evidence type="ECO:0000313" key="3">
    <source>
        <dbReference type="EMBL" id="MXN19215.1"/>
    </source>
</evidence>
<evidence type="ECO:0000256" key="1">
    <source>
        <dbReference type="SAM" id="MobiDB-lite"/>
    </source>
</evidence>
<dbReference type="InterPro" id="IPR036365">
    <property type="entry name" value="PGBD-like_sf"/>
</dbReference>
<feature type="compositionally biased region" description="Low complexity" evidence="1">
    <location>
        <begin position="148"/>
        <end position="162"/>
    </location>
</feature>
<evidence type="ECO:0008006" key="5">
    <source>
        <dbReference type="Google" id="ProtNLM"/>
    </source>
</evidence>
<accession>A0A6L7G512</accession>
<dbReference type="Proteomes" id="UP000477911">
    <property type="component" value="Unassembled WGS sequence"/>
</dbReference>
<evidence type="ECO:0000313" key="4">
    <source>
        <dbReference type="Proteomes" id="UP000477911"/>
    </source>
</evidence>
<name>A0A6L7G512_9RHOB</name>
<feature type="signal peptide" evidence="2">
    <location>
        <begin position="1"/>
        <end position="25"/>
    </location>
</feature>
<dbReference type="EMBL" id="WUMU01000017">
    <property type="protein sequence ID" value="MXN19215.1"/>
    <property type="molecule type" value="Genomic_DNA"/>
</dbReference>
<sequence length="289" mass="28344">MRIPGGPLALLLLGLGTALPGAALAVPCVGENFDQPLPGATGVARETVDVPAANYPGLWQKGIVAGYVYRLYADLTGTLEAWSDTGPSPWRIDVTCRSGESCSQSQRGTPPEEASLAAAALGNCLLGQAVSAADFTAPAPAPAPAAAPAPALAPADAPADAAETGRPAGLSGGDSTSAAQAVAAGEAPPAPDTAPAGGEAPPDGAGPQSAPPQAPATPCGLASIQPGRNPVQTLQRLLGAAGQDPGPADGLMGTRTRQALAALLGNQQAAALSVEQAVSALDQRLCRPE</sequence>
<dbReference type="AlphaFoldDB" id="A0A6L7G512"/>
<keyword evidence="2" id="KW-0732">Signal</keyword>
<feature type="region of interest" description="Disordered" evidence="1">
    <location>
        <begin position="139"/>
        <end position="227"/>
    </location>
</feature>
<evidence type="ECO:0000256" key="2">
    <source>
        <dbReference type="SAM" id="SignalP"/>
    </source>
</evidence>
<dbReference type="RefSeq" id="WP_202397880.1">
    <property type="nucleotide sequence ID" value="NZ_WUMU01000017.1"/>
</dbReference>
<keyword evidence="4" id="KW-1185">Reference proteome</keyword>
<protein>
    <recommendedName>
        <fullName evidence="5">Peptidoglycan binding-like domain-containing protein</fullName>
    </recommendedName>
</protein>